<accession>A0A0E0JVF8</accession>
<dbReference type="InterPro" id="IPR012871">
    <property type="entry name" value="DUF1668_ORYSA"/>
</dbReference>
<keyword evidence="2" id="KW-1185">Reference proteome</keyword>
<protein>
    <submittedName>
        <fullName evidence="1">Uncharacterized protein</fullName>
    </submittedName>
</protein>
<dbReference type="Pfam" id="PF07893">
    <property type="entry name" value="DUF1668"/>
    <property type="match status" value="1"/>
</dbReference>
<name>A0A0E0JVF8_ORYPU</name>
<dbReference type="AlphaFoldDB" id="A0A0E0JVF8"/>
<dbReference type="Gramene" id="OPUNC02G02800.2">
    <property type="protein sequence ID" value="OPUNC02G02800.2"/>
    <property type="gene ID" value="OPUNC02G02800"/>
</dbReference>
<evidence type="ECO:0000313" key="2">
    <source>
        <dbReference type="Proteomes" id="UP000026962"/>
    </source>
</evidence>
<dbReference type="Proteomes" id="UP000026962">
    <property type="component" value="Chromosome 2"/>
</dbReference>
<organism evidence="1">
    <name type="scientific">Oryza punctata</name>
    <name type="common">Red rice</name>
    <dbReference type="NCBI Taxonomy" id="4537"/>
    <lineage>
        <taxon>Eukaryota</taxon>
        <taxon>Viridiplantae</taxon>
        <taxon>Streptophyta</taxon>
        <taxon>Embryophyta</taxon>
        <taxon>Tracheophyta</taxon>
        <taxon>Spermatophyta</taxon>
        <taxon>Magnoliopsida</taxon>
        <taxon>Liliopsida</taxon>
        <taxon>Poales</taxon>
        <taxon>Poaceae</taxon>
        <taxon>BOP clade</taxon>
        <taxon>Oryzoideae</taxon>
        <taxon>Oryzeae</taxon>
        <taxon>Oryzinae</taxon>
        <taxon>Oryza</taxon>
    </lineage>
</organism>
<reference evidence="1" key="2">
    <citation type="submission" date="2018-05" db="EMBL/GenBank/DDBJ databases">
        <title>OpunRS2 (Oryza punctata Reference Sequence Version 2).</title>
        <authorList>
            <person name="Zhang J."/>
            <person name="Kudrna D."/>
            <person name="Lee S."/>
            <person name="Talag J."/>
            <person name="Welchert J."/>
            <person name="Wing R.A."/>
        </authorList>
    </citation>
    <scope>NUCLEOTIDE SEQUENCE [LARGE SCALE GENOMIC DNA]</scope>
</reference>
<dbReference type="HOGENOM" id="CLU_1613486_0_0_1"/>
<sequence>MSPSTASGSASPTWTTTFSQPMTSLQLKGFSVESHSDLAVPEVYASQVVHLSAGKLCVAKLFAVDHKERGEINFAMLTGVEVVRSRVGKLRIIKHKSCRCNFDKDYTPGASSCRRAAAFFALADRIHSTPTSRPNPISRLGTIPNRSGILEEKKMKKGFGKTKNR</sequence>
<reference evidence="1" key="1">
    <citation type="submission" date="2015-04" db="UniProtKB">
        <authorList>
            <consortium name="EnsemblPlants"/>
        </authorList>
    </citation>
    <scope>IDENTIFICATION</scope>
</reference>
<proteinExistence type="predicted"/>
<evidence type="ECO:0000313" key="1">
    <source>
        <dbReference type="EnsemblPlants" id="OPUNC02G02800.2"/>
    </source>
</evidence>
<dbReference type="EnsemblPlants" id="OPUNC02G02800.2">
    <property type="protein sequence ID" value="OPUNC02G02800.2"/>
    <property type="gene ID" value="OPUNC02G02800"/>
</dbReference>